<evidence type="ECO:0000256" key="1">
    <source>
        <dbReference type="ARBA" id="ARBA00001917"/>
    </source>
</evidence>
<dbReference type="PATRIC" id="fig|1439726.3.peg.1773"/>
<dbReference type="Gene3D" id="3.60.20.10">
    <property type="entry name" value="Glutamine Phosphoribosylpyrophosphate, subunit 1, domain 1"/>
    <property type="match status" value="1"/>
</dbReference>
<evidence type="ECO:0000256" key="4">
    <source>
        <dbReference type="ARBA" id="ARBA00009716"/>
    </source>
</evidence>
<dbReference type="CDD" id="cd00713">
    <property type="entry name" value="GltS"/>
    <property type="match status" value="1"/>
</dbReference>
<dbReference type="Pfam" id="PF04898">
    <property type="entry name" value="Glu_syn_central"/>
    <property type="match status" value="1"/>
</dbReference>
<evidence type="ECO:0000259" key="21">
    <source>
        <dbReference type="PROSITE" id="PS51278"/>
    </source>
</evidence>
<dbReference type="SUPFAM" id="SSF56235">
    <property type="entry name" value="N-terminal nucleophile aminohydrolases (Ntn hydrolases)"/>
    <property type="match status" value="1"/>
</dbReference>
<dbReference type="Pfam" id="PF01493">
    <property type="entry name" value="GXGXG"/>
    <property type="match status" value="1"/>
</dbReference>
<keyword evidence="10" id="KW-0274">FAD</keyword>
<keyword evidence="16" id="KW-0003">3Fe-4S</keyword>
<evidence type="ECO:0000256" key="5">
    <source>
        <dbReference type="ARBA" id="ARBA00012079"/>
    </source>
</evidence>
<dbReference type="SUPFAM" id="SSF51395">
    <property type="entry name" value="FMN-linked oxidoreductases"/>
    <property type="match status" value="1"/>
</dbReference>
<dbReference type="FunFam" id="3.20.20.70:FF:000053">
    <property type="entry name" value="Glutamate synthase large subunit"/>
    <property type="match status" value="1"/>
</dbReference>
<evidence type="ECO:0000256" key="12">
    <source>
        <dbReference type="ARBA" id="ARBA00023002"/>
    </source>
</evidence>
<keyword evidence="15" id="KW-0314">Glutamate biosynthesis</keyword>
<keyword evidence="14" id="KW-0411">Iron-sulfur</keyword>
<dbReference type="InterPro" id="IPR050711">
    <property type="entry name" value="ET-N_metabolism_enzyme"/>
</dbReference>
<keyword evidence="7" id="KW-0285">Flavoprotein</keyword>
<evidence type="ECO:0000256" key="14">
    <source>
        <dbReference type="ARBA" id="ARBA00023014"/>
    </source>
</evidence>
<evidence type="ECO:0000256" key="20">
    <source>
        <dbReference type="ARBA" id="ARBA00079921"/>
    </source>
</evidence>
<dbReference type="InterPro" id="IPR013785">
    <property type="entry name" value="Aldolase_TIM"/>
</dbReference>
<evidence type="ECO:0000256" key="6">
    <source>
        <dbReference type="ARBA" id="ARBA00022605"/>
    </source>
</evidence>
<evidence type="ECO:0000256" key="18">
    <source>
        <dbReference type="ARBA" id="ARBA00048151"/>
    </source>
</evidence>
<sequence>MNRLDGTERSGFRGETTAGKAVVMTAKARDIAARDGLYQPAREHDACGVGFIARMNGEKSHQIVADGLKILENLTHRGAVGADPLMGDGAGMLVQIPDAFFRDECGKLGFTLPEPGDYAVGHLFMPQDAASRARFEAVIARVVADEGQVLLGWRDVPVDNSSLSKAPDIAATEPFHRQVFIGKGPKVASAAEFERRLFILRKAISNTIFAEKNAEAADFYIVSMSSTTIVYKGMFLAYQLGAYYRDLKDERFVSALALVHQRFSTNTFPSWKLAHPYRMVAHNGEINTLRGNVNWMAARQASVESDLFGPEIGKLWPISYEGQSDTACFDNALEFLVMGGYELSHAAMMLIPEAWAGNPLMDEERRAFYEYHAALMEPWDGPAAVAFTDGRQIGATLDRNGLRPARYVVTDDGLVVMASEAGTLDIPEEKIVQKWRLQPGKMLLIDLEEGRIISDEEIKKRLATANPYTDWLGKTQIVLEDMPPVQVSSVISNETLLDRQQAFGYTQEDLRILMAPMATTGQEAIGSMGTDTPISALSDKAKLLYTYFKQNFAQVTNPPIDPIREELVMSLVSFIGPRPNILDLKGTSTKKRLEVRQPILTNADLDKIRMIGDIAENQFQAKTLDITFDVKRGPDGMKAALDALCQRAEEAVRAKYNIIILSDRLVSRTRVPIPALLATAGVHNHLIRKGLRTSVGLVVESGEPREIHHFCVLAGYGAEAINPYLAFDTLLAMKSQFPEEVEEEEIVYRYIKSIDKGILKVMSKMGISTYQSYCGAQIFDAVGLSSDFVNEYFFGTATTIEGVGVQSVATETLARHAAAFGSDPVLARSLEVGGEYAYRQRGEVHHWTPDIIADLQHAARGNLPDKYLAYARAVNDEVGRYTVRGQFRIRSAEEMGRAPVSIDAVEPAAEIVKRFATGAMSFGSISREAHETLAIAMNRIGGKSNTGEGGEEAERFRRMPNGDSRRSAIKQVASGRFGVTAHYLVNSDMMQIKVAQGAKPGEGGQLPGHKVDAVIAKVRHSTPGVGLISPPPHHDIYSIEDLAQLIFDLKNVNPGADVSVKLVSEVGVGTVAAGVAKARADHITISGYDGGTGASPLTSLKHAGSPWEMGLAETHQTLVLNGLRSRVCLQVDGGFKTGRDVIIGALLGADDFGFATAPLVAAGCLIMRKCHLNTCPVGIATQDPVLRKRFRGTPEHVINYFFFVAEEVRGLMAAMGFATFDEMIGQSDMLAHAPTDGHAKAAGLDFSKVFFKPDAPAEAVRWTERQKHPIDDVLDRKLIAEAAPALERGERVVIETSIRSVDRTAGAMLSGEVARRYGAEGLDEDTITVRMKGTAGQALGAFLAGGVTIDLEGEGNDYVGKGLSGGRIIVRPPENSPVVAAKSIIVGNTVLYGATSGEAYFCGVAGERFAVRNSGAVTVVEGCGDHGCEYMTGGLVAVLGQTGRNFAAGMSGGVAYVLDEDSTFKKRCNMAMVDLEPVPEEDELLEKLHHHGGDLMFKGRVDVDSDMTRHDDERLRALIQSHLRYTGSHRAKEILDNWERFRPMFVKVMPVEYRRALREMERMRMGLAAE</sequence>
<dbReference type="Gene3D" id="2.160.20.60">
    <property type="entry name" value="Glutamate synthase, alpha subunit, C-terminal domain"/>
    <property type="match status" value="1"/>
</dbReference>
<dbReference type="InterPro" id="IPR006982">
    <property type="entry name" value="Glu_synth_centr_N"/>
</dbReference>
<dbReference type="Pfam" id="PF00310">
    <property type="entry name" value="GATase_2"/>
    <property type="match status" value="1"/>
</dbReference>
<dbReference type="CDD" id="cd02808">
    <property type="entry name" value="GltS_FMN"/>
    <property type="match status" value="1"/>
</dbReference>
<comment type="cofactor">
    <cofactor evidence="3">
        <name>FAD</name>
        <dbReference type="ChEBI" id="CHEBI:57692"/>
    </cofactor>
</comment>
<dbReference type="PANTHER" id="PTHR11938">
    <property type="entry name" value="FAD NADPH DEHYDROGENASE/OXIDOREDUCTASE"/>
    <property type="match status" value="1"/>
</dbReference>
<evidence type="ECO:0000256" key="10">
    <source>
        <dbReference type="ARBA" id="ARBA00022827"/>
    </source>
</evidence>
<dbReference type="PROSITE" id="PS51278">
    <property type="entry name" value="GATASE_TYPE_2"/>
    <property type="match status" value="1"/>
</dbReference>
<feature type="domain" description="Glutamine amidotransferase type-2" evidence="21">
    <location>
        <begin position="47"/>
        <end position="448"/>
    </location>
</feature>
<keyword evidence="23" id="KW-1185">Reference proteome</keyword>
<dbReference type="EC" id="1.4.1.13" evidence="5"/>
<dbReference type="GO" id="GO:0051538">
    <property type="term" value="F:3 iron, 4 sulfur cluster binding"/>
    <property type="evidence" value="ECO:0007669"/>
    <property type="project" value="UniProtKB-KW"/>
</dbReference>
<dbReference type="EMBL" id="MCRJ01000033">
    <property type="protein sequence ID" value="ODN70978.1"/>
    <property type="molecule type" value="Genomic_DNA"/>
</dbReference>
<evidence type="ECO:0000256" key="13">
    <source>
        <dbReference type="ARBA" id="ARBA00023004"/>
    </source>
</evidence>
<comment type="cofactor">
    <cofactor evidence="2">
        <name>[3Fe-4S] cluster</name>
        <dbReference type="ChEBI" id="CHEBI:21137"/>
    </cofactor>
</comment>
<comment type="similarity">
    <text evidence="4">Belongs to the glutamate synthase family.</text>
</comment>
<reference evidence="22 23" key="1">
    <citation type="submission" date="2016-07" db="EMBL/GenBank/DDBJ databases">
        <title>Draft Genome Sequence of Methylobrevis pamukkalensis PK2.</title>
        <authorList>
            <person name="Vasilenko O.V."/>
            <person name="Doronina N.V."/>
            <person name="Shmareva M.N."/>
            <person name="Tarlachkov S.V."/>
            <person name="Mustakhimov I."/>
            <person name="Trotsenko Y.A."/>
        </authorList>
    </citation>
    <scope>NUCLEOTIDE SEQUENCE [LARGE SCALE GENOMIC DNA]</scope>
    <source>
        <strain evidence="22 23">PK2</strain>
    </source>
</reference>
<dbReference type="GO" id="GO:0004355">
    <property type="term" value="F:glutamate synthase (NADPH) activity"/>
    <property type="evidence" value="ECO:0007669"/>
    <property type="project" value="UniProtKB-EC"/>
</dbReference>
<dbReference type="CDD" id="cd00982">
    <property type="entry name" value="gltB_C"/>
    <property type="match status" value="1"/>
</dbReference>
<proteinExistence type="inferred from homology"/>
<comment type="pathway">
    <text evidence="17">Amino-acid biosynthesis; L-glutamate biosynthesis via GLT pathway; L-glutamate from 2-oxoglutarate and L-glutamine (NADP(+) route): step 1/1.</text>
</comment>
<dbReference type="Pfam" id="PF01645">
    <property type="entry name" value="Glu_synthase"/>
    <property type="match status" value="1"/>
</dbReference>
<evidence type="ECO:0000256" key="9">
    <source>
        <dbReference type="ARBA" id="ARBA00022723"/>
    </source>
</evidence>
<dbReference type="InterPro" id="IPR002932">
    <property type="entry name" value="Glu_synthdom"/>
</dbReference>
<dbReference type="GO" id="GO:0046872">
    <property type="term" value="F:metal ion binding"/>
    <property type="evidence" value="ECO:0007669"/>
    <property type="project" value="UniProtKB-KW"/>
</dbReference>
<evidence type="ECO:0000256" key="11">
    <source>
        <dbReference type="ARBA" id="ARBA00022962"/>
    </source>
</evidence>
<keyword evidence="9" id="KW-0479">Metal-binding</keyword>
<gene>
    <name evidence="22" type="primary">gltB_2</name>
    <name evidence="22" type="ORF">A6302_01679</name>
</gene>
<protein>
    <recommendedName>
        <fullName evidence="19">Glutamate synthase [NADPH] large chain</fullName>
        <ecNumber evidence="5">1.4.1.13</ecNumber>
    </recommendedName>
    <alternativeName>
        <fullName evidence="20">Glutamate synthase subunit alpha</fullName>
    </alternativeName>
</protein>
<dbReference type="Proteomes" id="UP000094622">
    <property type="component" value="Unassembled WGS sequence"/>
</dbReference>
<comment type="catalytic activity">
    <reaction evidence="18">
        <text>2 L-glutamate + NADP(+) = L-glutamine + 2-oxoglutarate + NADPH + H(+)</text>
        <dbReference type="Rhea" id="RHEA:15501"/>
        <dbReference type="ChEBI" id="CHEBI:15378"/>
        <dbReference type="ChEBI" id="CHEBI:16810"/>
        <dbReference type="ChEBI" id="CHEBI:29985"/>
        <dbReference type="ChEBI" id="CHEBI:57783"/>
        <dbReference type="ChEBI" id="CHEBI:58349"/>
        <dbReference type="ChEBI" id="CHEBI:58359"/>
        <dbReference type="EC" id="1.4.1.13"/>
    </reaction>
</comment>
<dbReference type="FunFam" id="3.20.20.70:FF:000031">
    <property type="entry name" value="Glutamate synthase 1 [NADH]"/>
    <property type="match status" value="1"/>
</dbReference>
<dbReference type="OrthoDB" id="9758182at2"/>
<evidence type="ECO:0000256" key="8">
    <source>
        <dbReference type="ARBA" id="ARBA00022643"/>
    </source>
</evidence>
<keyword evidence="11" id="KW-0315">Glutamine amidotransferase</keyword>
<evidence type="ECO:0000256" key="17">
    <source>
        <dbReference type="ARBA" id="ARBA00037898"/>
    </source>
</evidence>
<evidence type="ECO:0000256" key="15">
    <source>
        <dbReference type="ARBA" id="ARBA00023164"/>
    </source>
</evidence>
<evidence type="ECO:0000256" key="7">
    <source>
        <dbReference type="ARBA" id="ARBA00022630"/>
    </source>
</evidence>
<dbReference type="SUPFAM" id="SSF69336">
    <property type="entry name" value="Alpha subunit of glutamate synthase, C-terminal domain"/>
    <property type="match status" value="1"/>
</dbReference>
<evidence type="ECO:0000256" key="19">
    <source>
        <dbReference type="ARBA" id="ARBA00072108"/>
    </source>
</evidence>
<keyword evidence="8" id="KW-0288">FMN</keyword>
<keyword evidence="13" id="KW-0408">Iron</keyword>
<dbReference type="InterPro" id="IPR029055">
    <property type="entry name" value="Ntn_hydrolases_N"/>
</dbReference>
<evidence type="ECO:0000256" key="16">
    <source>
        <dbReference type="ARBA" id="ARBA00023291"/>
    </source>
</evidence>
<evidence type="ECO:0000256" key="2">
    <source>
        <dbReference type="ARBA" id="ARBA00001927"/>
    </source>
</evidence>
<evidence type="ECO:0000313" key="22">
    <source>
        <dbReference type="EMBL" id="ODN70978.1"/>
    </source>
</evidence>
<dbReference type="GO" id="GO:0006537">
    <property type="term" value="P:glutamate biosynthetic process"/>
    <property type="evidence" value="ECO:0007669"/>
    <property type="project" value="UniProtKB-KW"/>
</dbReference>
<dbReference type="InterPro" id="IPR017932">
    <property type="entry name" value="GATase_2_dom"/>
</dbReference>
<organism evidence="22 23">
    <name type="scientific">Methylobrevis pamukkalensis</name>
    <dbReference type="NCBI Taxonomy" id="1439726"/>
    <lineage>
        <taxon>Bacteria</taxon>
        <taxon>Pseudomonadati</taxon>
        <taxon>Pseudomonadota</taxon>
        <taxon>Alphaproteobacteria</taxon>
        <taxon>Hyphomicrobiales</taxon>
        <taxon>Pleomorphomonadaceae</taxon>
        <taxon>Methylobrevis</taxon>
    </lineage>
</organism>
<keyword evidence="6" id="KW-0028">Amino-acid biosynthesis</keyword>
<dbReference type="InterPro" id="IPR036485">
    <property type="entry name" value="Glu_synth_asu_C_sf"/>
</dbReference>
<evidence type="ECO:0000256" key="3">
    <source>
        <dbReference type="ARBA" id="ARBA00001974"/>
    </source>
</evidence>
<dbReference type="FunFam" id="2.160.20.60:FF:000001">
    <property type="entry name" value="Glutamate synthase, large subunit"/>
    <property type="match status" value="1"/>
</dbReference>
<dbReference type="GO" id="GO:0019676">
    <property type="term" value="P:ammonia assimilation cycle"/>
    <property type="evidence" value="ECO:0007669"/>
    <property type="project" value="TreeGrafter"/>
</dbReference>
<dbReference type="PANTHER" id="PTHR11938:SF133">
    <property type="entry name" value="GLUTAMATE SYNTHASE (NADH)"/>
    <property type="match status" value="1"/>
</dbReference>
<dbReference type="Gene3D" id="3.20.20.70">
    <property type="entry name" value="Aldolase class I"/>
    <property type="match status" value="2"/>
</dbReference>
<comment type="cofactor">
    <cofactor evidence="1">
        <name>FMN</name>
        <dbReference type="ChEBI" id="CHEBI:58210"/>
    </cofactor>
</comment>
<dbReference type="InterPro" id="IPR002489">
    <property type="entry name" value="Glu_synth_asu_C"/>
</dbReference>
<comment type="caution">
    <text evidence="22">The sequence shown here is derived from an EMBL/GenBank/DDBJ whole genome shotgun (WGS) entry which is preliminary data.</text>
</comment>
<keyword evidence="12 22" id="KW-0560">Oxidoreductase</keyword>
<evidence type="ECO:0000313" key="23">
    <source>
        <dbReference type="Proteomes" id="UP000094622"/>
    </source>
</evidence>
<dbReference type="FunFam" id="3.60.20.10:FF:000001">
    <property type="entry name" value="Glutamate synthase, large subunit"/>
    <property type="match status" value="1"/>
</dbReference>
<dbReference type="NCBIfam" id="NF008730">
    <property type="entry name" value="PRK11750.1"/>
    <property type="match status" value="1"/>
</dbReference>
<accession>A0A1E3H3T1</accession>
<name>A0A1E3H3T1_9HYPH</name>